<dbReference type="PANTHER" id="PTHR11319:SF35">
    <property type="entry name" value="OUTER MEMBRANE PROTEIN PMPC-RELATED"/>
    <property type="match status" value="1"/>
</dbReference>
<evidence type="ECO:0000313" key="8">
    <source>
        <dbReference type="EMBL" id="SDA64117.1"/>
    </source>
</evidence>
<name>A0A1G5X2U9_9EURY</name>
<evidence type="ECO:0000256" key="5">
    <source>
        <dbReference type="ARBA" id="ARBA00022729"/>
    </source>
</evidence>
<evidence type="ECO:0000256" key="6">
    <source>
        <dbReference type="ARBA" id="ARBA00023136"/>
    </source>
</evidence>
<accession>A0A1G5X2U9</accession>
<sequence length="307" mass="33414">MLEVYGSNITISNLKIINGFNVNGGGIFNIAWNLTLNNVTFISNNAKQSGGALITGNPTIVKNSNFINNYAGTGSSICCENSVLKTYDSTFMTDNTPFKGMIYGVESTIFVDYCTFANTTAQYATAIYNDRKTYIYNSTFMNLHAIKSAGAVAIKELDEVVIMNSTFINATSTNNGGAVFIDAGGFLYEDNGNVLIYETLFEDCSSGFGGALVILDSISTIRQTTFSDNRAGYDGAAIYMSGTAATITNTLFKDNKLTNKEENLKHGGAIYVDLAFLTVYRCEFKNNDKHGIYHNIARIPQLLLGWG</sequence>
<dbReference type="InterPro" id="IPR011050">
    <property type="entry name" value="Pectin_lyase_fold/virulence"/>
</dbReference>
<dbReference type="GO" id="GO:0005576">
    <property type="term" value="C:extracellular region"/>
    <property type="evidence" value="ECO:0007669"/>
    <property type="project" value="UniProtKB-SubCell"/>
</dbReference>
<dbReference type="Proteomes" id="UP000323439">
    <property type="component" value="Unassembled WGS sequence"/>
</dbReference>
<dbReference type="RefSeq" id="WP_149732381.1">
    <property type="nucleotide sequence ID" value="NZ_FMXB01000016.1"/>
</dbReference>
<evidence type="ECO:0000256" key="7">
    <source>
        <dbReference type="ARBA" id="ARBA00023237"/>
    </source>
</evidence>
<keyword evidence="5" id="KW-0732">Signal</keyword>
<evidence type="ECO:0000313" key="9">
    <source>
        <dbReference type="Proteomes" id="UP000323439"/>
    </source>
</evidence>
<evidence type="ECO:0000256" key="2">
    <source>
        <dbReference type="ARBA" id="ARBA00004442"/>
    </source>
</evidence>
<evidence type="ECO:0000256" key="1">
    <source>
        <dbReference type="ARBA" id="ARBA00004196"/>
    </source>
</evidence>
<dbReference type="EMBL" id="FMXB01000016">
    <property type="protein sequence ID" value="SDA64117.1"/>
    <property type="molecule type" value="Genomic_DNA"/>
</dbReference>
<dbReference type="SUPFAM" id="SSF51126">
    <property type="entry name" value="Pectin lyase-like"/>
    <property type="match status" value="1"/>
</dbReference>
<comment type="subcellular location">
    <subcellularLocation>
        <location evidence="1">Cell envelope</location>
    </subcellularLocation>
    <subcellularLocation>
        <location evidence="2">Cell outer membrane</location>
    </subcellularLocation>
    <subcellularLocation>
        <location evidence="3">Secreted</location>
    </subcellularLocation>
</comment>
<protein>
    <submittedName>
        <fullName evidence="8">Polymorphic outer membrane protein repeat-containing protein</fullName>
    </submittedName>
</protein>
<evidence type="ECO:0000256" key="3">
    <source>
        <dbReference type="ARBA" id="ARBA00004613"/>
    </source>
</evidence>
<dbReference type="InterPro" id="IPR003368">
    <property type="entry name" value="POMP_repeat"/>
</dbReference>
<keyword evidence="6" id="KW-0472">Membrane</keyword>
<reference evidence="8 9" key="1">
    <citation type="submission" date="2016-10" db="EMBL/GenBank/DDBJ databases">
        <authorList>
            <person name="Varghese N."/>
            <person name="Submissions S."/>
        </authorList>
    </citation>
    <scope>NUCLEOTIDE SEQUENCE [LARGE SCALE GENOMIC DNA]</scope>
    <source>
        <strain evidence="8 9">DSM 16643</strain>
    </source>
</reference>
<keyword evidence="9" id="KW-1185">Reference proteome</keyword>
<dbReference type="Pfam" id="PF02415">
    <property type="entry name" value="Chlam_PMP"/>
    <property type="match status" value="1"/>
</dbReference>
<dbReference type="NCBIfam" id="TIGR01376">
    <property type="entry name" value="POMP_repeat"/>
    <property type="match status" value="1"/>
</dbReference>
<proteinExistence type="predicted"/>
<dbReference type="AlphaFoldDB" id="A0A1G5X2U9"/>
<dbReference type="OrthoDB" id="78493at2157"/>
<gene>
    <name evidence="8" type="ORF">SAMN02910315_01870</name>
</gene>
<organism evidence="8 9">
    <name type="scientific">Methanobrevibacter millerae</name>
    <dbReference type="NCBI Taxonomy" id="230361"/>
    <lineage>
        <taxon>Archaea</taxon>
        <taxon>Methanobacteriati</taxon>
        <taxon>Methanobacteriota</taxon>
        <taxon>Methanomada group</taxon>
        <taxon>Methanobacteria</taxon>
        <taxon>Methanobacteriales</taxon>
        <taxon>Methanobacteriaceae</taxon>
        <taxon>Methanobrevibacter</taxon>
    </lineage>
</organism>
<keyword evidence="4" id="KW-0964">Secreted</keyword>
<dbReference type="PANTHER" id="PTHR11319">
    <property type="entry name" value="G PROTEIN-COUPLED RECEPTOR-RELATED"/>
    <property type="match status" value="1"/>
</dbReference>
<keyword evidence="7" id="KW-0998">Cell outer membrane</keyword>
<evidence type="ECO:0000256" key="4">
    <source>
        <dbReference type="ARBA" id="ARBA00022525"/>
    </source>
</evidence>